<feature type="domain" description="Flagellar protein FlgJ N-terminal" evidence="1">
    <location>
        <begin position="121"/>
        <end position="168"/>
    </location>
</feature>
<dbReference type="Pfam" id="PF10135">
    <property type="entry name" value="Rod-binding"/>
    <property type="match status" value="1"/>
</dbReference>
<reference evidence="2" key="1">
    <citation type="journal article" date="2021" name="PeerJ">
        <title>Extensive microbial diversity within the chicken gut microbiome revealed by metagenomics and culture.</title>
        <authorList>
            <person name="Gilroy R."/>
            <person name="Ravi A."/>
            <person name="Getino M."/>
            <person name="Pursley I."/>
            <person name="Horton D.L."/>
            <person name="Alikhan N.F."/>
            <person name="Baker D."/>
            <person name="Gharbi K."/>
            <person name="Hall N."/>
            <person name="Watson M."/>
            <person name="Adriaenssens E.M."/>
            <person name="Foster-Nyarko E."/>
            <person name="Jarju S."/>
            <person name="Secka A."/>
            <person name="Antonio M."/>
            <person name="Oren A."/>
            <person name="Chaudhuri R.R."/>
            <person name="La Ragione R."/>
            <person name="Hildebrand F."/>
            <person name="Pallen M.J."/>
        </authorList>
    </citation>
    <scope>NUCLEOTIDE SEQUENCE</scope>
    <source>
        <strain evidence="2">Gambia15-2214</strain>
    </source>
</reference>
<dbReference type="EMBL" id="JAHLFV010000220">
    <property type="protein sequence ID" value="MBU3850798.1"/>
    <property type="molecule type" value="Genomic_DNA"/>
</dbReference>
<dbReference type="InterPro" id="IPR019301">
    <property type="entry name" value="Flagellar_prot_FlgJ_N"/>
</dbReference>
<sequence length="172" mass="18506">MTGISFSGNAASVTGGASMVEASKTQQELTKFQSLLDSVKEQKETLTSVASSQIAESGRLNGDYTSSFSGTFTSQADKTAQPIGAAANTGFHSGETIDRTSELYEKSLELESYFVKMMLSSMRSTLSGTSLNGEEKSFAQNMYEDMLYDELAVSMTKNAGFGLADQIYLELQ</sequence>
<dbReference type="AlphaFoldDB" id="A0A9E2L4V0"/>
<dbReference type="Proteomes" id="UP000823914">
    <property type="component" value="Unassembled WGS sequence"/>
</dbReference>
<reference evidence="2" key="2">
    <citation type="submission" date="2021-04" db="EMBL/GenBank/DDBJ databases">
        <authorList>
            <person name="Gilroy R."/>
        </authorList>
    </citation>
    <scope>NUCLEOTIDE SEQUENCE</scope>
    <source>
        <strain evidence="2">Gambia15-2214</strain>
    </source>
</reference>
<accession>A0A9E2L4V0</accession>
<organism evidence="2 3">
    <name type="scientific">Candidatus Treponema excrementipullorum</name>
    <dbReference type="NCBI Taxonomy" id="2838768"/>
    <lineage>
        <taxon>Bacteria</taxon>
        <taxon>Pseudomonadati</taxon>
        <taxon>Spirochaetota</taxon>
        <taxon>Spirochaetia</taxon>
        <taxon>Spirochaetales</taxon>
        <taxon>Treponemataceae</taxon>
        <taxon>Treponema</taxon>
    </lineage>
</organism>
<gene>
    <name evidence="2" type="ORF">IAA16_09550</name>
</gene>
<name>A0A9E2L4V0_9SPIR</name>
<protein>
    <submittedName>
        <fullName evidence="2">Rod-binding protein</fullName>
    </submittedName>
</protein>
<comment type="caution">
    <text evidence="2">The sequence shown here is derived from an EMBL/GenBank/DDBJ whole genome shotgun (WGS) entry which is preliminary data.</text>
</comment>
<evidence type="ECO:0000313" key="2">
    <source>
        <dbReference type="EMBL" id="MBU3850798.1"/>
    </source>
</evidence>
<proteinExistence type="predicted"/>
<evidence type="ECO:0000259" key="1">
    <source>
        <dbReference type="Pfam" id="PF10135"/>
    </source>
</evidence>
<evidence type="ECO:0000313" key="3">
    <source>
        <dbReference type="Proteomes" id="UP000823914"/>
    </source>
</evidence>